<dbReference type="STRING" id="1798182.GA0061081_102253"/>
<dbReference type="PROSITE" id="PS51782">
    <property type="entry name" value="LYSM"/>
    <property type="match status" value="1"/>
</dbReference>
<dbReference type="PROSITE" id="PS51257">
    <property type="entry name" value="PROKAR_LIPOPROTEIN"/>
    <property type="match status" value="1"/>
</dbReference>
<dbReference type="PANTHER" id="PTHR37423">
    <property type="entry name" value="SOLUBLE LYTIC MUREIN TRANSGLYCOSYLASE-RELATED"/>
    <property type="match status" value="1"/>
</dbReference>
<feature type="domain" description="LysM" evidence="3">
    <location>
        <begin position="372"/>
        <end position="415"/>
    </location>
</feature>
<keyword evidence="5" id="KW-1185">Reference proteome</keyword>
<protein>
    <submittedName>
        <fullName evidence="4">Membrane-bound lytic murein transglycosylase D</fullName>
    </submittedName>
</protein>
<evidence type="ECO:0000256" key="1">
    <source>
        <dbReference type="ARBA" id="ARBA00007734"/>
    </source>
</evidence>
<feature type="signal peptide" evidence="2">
    <location>
        <begin position="1"/>
        <end position="21"/>
    </location>
</feature>
<feature type="chain" id="PRO_5008688532" evidence="2">
    <location>
        <begin position="22"/>
        <end position="423"/>
    </location>
</feature>
<dbReference type="CDD" id="cd00118">
    <property type="entry name" value="LysM"/>
    <property type="match status" value="1"/>
</dbReference>
<dbReference type="CDD" id="cd16894">
    <property type="entry name" value="MltD-like"/>
    <property type="match status" value="1"/>
</dbReference>
<evidence type="ECO:0000313" key="4">
    <source>
        <dbReference type="EMBL" id="SCB90010.1"/>
    </source>
</evidence>
<dbReference type="InterPro" id="IPR023346">
    <property type="entry name" value="Lysozyme-like_dom_sf"/>
</dbReference>
<dbReference type="EMBL" id="FMAQ01000002">
    <property type="protein sequence ID" value="SCB90010.1"/>
    <property type="molecule type" value="Genomic_DNA"/>
</dbReference>
<dbReference type="Pfam" id="PF01476">
    <property type="entry name" value="LysM"/>
    <property type="match status" value="1"/>
</dbReference>
<dbReference type="GO" id="GO:0016020">
    <property type="term" value="C:membrane"/>
    <property type="evidence" value="ECO:0007669"/>
    <property type="project" value="InterPro"/>
</dbReference>
<comment type="similarity">
    <text evidence="1">Belongs to the transglycosylase Slt family.</text>
</comment>
<dbReference type="SMART" id="SM00257">
    <property type="entry name" value="LysM"/>
    <property type="match status" value="1"/>
</dbReference>
<dbReference type="SUPFAM" id="SSF54106">
    <property type="entry name" value="LysM domain"/>
    <property type="match status" value="1"/>
</dbReference>
<evidence type="ECO:0000313" key="5">
    <source>
        <dbReference type="Proteomes" id="UP000199670"/>
    </source>
</evidence>
<dbReference type="Gene3D" id="1.10.530.10">
    <property type="match status" value="1"/>
</dbReference>
<dbReference type="PANTHER" id="PTHR37423:SF2">
    <property type="entry name" value="MEMBRANE-BOUND LYTIC MUREIN TRANSGLYCOSYLASE C"/>
    <property type="match status" value="1"/>
</dbReference>
<dbReference type="Proteomes" id="UP000199670">
    <property type="component" value="Unassembled WGS sequence"/>
</dbReference>
<sequence length="423" mass="47747">MKKLLIFTVLCLSLSACQNHGYQYNNSVYKKSNSKSIVTSSIKSGGISHTSVTQNPWQFMLTQIDVKVPENNRIKAERERLLRNPQGFETVALRSEPYVYYIINQLRKNDLPVELALIPLIESAYDPLATSPAQAAGLWQFVPITAKEYGIKQNSYFDGRRDLIASTSSAISLLQNLNNRFNGDWLLTLAAYNAGEGRVRKAIEKNQANGLPTNYWSLDLPTETMHYVPKILAIIDVVKNNKRYGIKLPDCNYENSLVRIDMSKNISLAKVAKYTGLPLNDLMTYNAGYVQQKVNGPFHLLVPYIHAQELFKKLKAENLVVNQVTELLQDVPHTNMPFEVKSTTSIQYSAIDNRKTNSILTANAKSNGKKQITYQVKVGDNLYSIAQNYRVKITDILQWNNLKNARVQEGDILTINIVDANPI</sequence>
<name>A0A1C4A6G6_9GAMM</name>
<dbReference type="InterPro" id="IPR036779">
    <property type="entry name" value="LysM_dom_sf"/>
</dbReference>
<dbReference type="OrthoDB" id="9815002at2"/>
<evidence type="ECO:0000256" key="2">
    <source>
        <dbReference type="SAM" id="SignalP"/>
    </source>
</evidence>
<gene>
    <name evidence="4" type="ORF">GA0061081_102253</name>
</gene>
<dbReference type="Pfam" id="PF01464">
    <property type="entry name" value="SLT"/>
    <property type="match status" value="1"/>
</dbReference>
<evidence type="ECO:0000259" key="3">
    <source>
        <dbReference type="PROSITE" id="PS51782"/>
    </source>
</evidence>
<dbReference type="PROSITE" id="PS00922">
    <property type="entry name" value="TRANSGLYCOSYLASE"/>
    <property type="match status" value="1"/>
</dbReference>
<dbReference type="InterPro" id="IPR008258">
    <property type="entry name" value="Transglycosylase_SLT_dom_1"/>
</dbReference>
<dbReference type="GO" id="GO:0008933">
    <property type="term" value="F:peptidoglycan lytic transglycosylase activity"/>
    <property type="evidence" value="ECO:0007669"/>
    <property type="project" value="InterPro"/>
</dbReference>
<reference evidence="5" key="1">
    <citation type="submission" date="2016-08" db="EMBL/GenBank/DDBJ databases">
        <authorList>
            <person name="Varghese N."/>
            <person name="Submissions Spin"/>
        </authorList>
    </citation>
    <scope>NUCLEOTIDE SEQUENCE [LARGE SCALE GENOMIC DNA]</scope>
    <source>
        <strain evidence="5">R-53248</strain>
    </source>
</reference>
<dbReference type="InterPro" id="IPR000189">
    <property type="entry name" value="Transglyc_AS"/>
</dbReference>
<dbReference type="InterPro" id="IPR018392">
    <property type="entry name" value="LysM"/>
</dbReference>
<keyword evidence="2" id="KW-0732">Signal</keyword>
<dbReference type="Gene3D" id="3.10.350.10">
    <property type="entry name" value="LysM domain"/>
    <property type="match status" value="1"/>
</dbReference>
<dbReference type="GO" id="GO:0000270">
    <property type="term" value="P:peptidoglycan metabolic process"/>
    <property type="evidence" value="ECO:0007669"/>
    <property type="project" value="InterPro"/>
</dbReference>
<dbReference type="SUPFAM" id="SSF53955">
    <property type="entry name" value="Lysozyme-like"/>
    <property type="match status" value="1"/>
</dbReference>
<organism evidence="4 5">
    <name type="scientific">Gilliamella bombicola</name>
    <dbReference type="NCBI Taxonomy" id="1798182"/>
    <lineage>
        <taxon>Bacteria</taxon>
        <taxon>Pseudomonadati</taxon>
        <taxon>Pseudomonadota</taxon>
        <taxon>Gammaproteobacteria</taxon>
        <taxon>Orbales</taxon>
        <taxon>Orbaceae</taxon>
        <taxon>Gilliamella</taxon>
    </lineage>
</organism>
<dbReference type="AlphaFoldDB" id="A0A1C4A6G6"/>
<proteinExistence type="inferred from homology"/>
<accession>A0A1C4A6G6</accession>